<evidence type="ECO:0000256" key="1">
    <source>
        <dbReference type="SAM" id="MobiDB-lite"/>
    </source>
</evidence>
<feature type="transmembrane region" description="Helical" evidence="2">
    <location>
        <begin position="728"/>
        <end position="749"/>
    </location>
</feature>
<keyword evidence="2" id="KW-0472">Membrane</keyword>
<protein>
    <submittedName>
        <fullName evidence="3">Uncharacterized protein</fullName>
    </submittedName>
</protein>
<feature type="region of interest" description="Disordered" evidence="1">
    <location>
        <begin position="148"/>
        <end position="176"/>
    </location>
</feature>
<evidence type="ECO:0000313" key="4">
    <source>
        <dbReference type="Proteomes" id="UP001583193"/>
    </source>
</evidence>
<feature type="compositionally biased region" description="Basic and acidic residues" evidence="1">
    <location>
        <begin position="1"/>
        <end position="12"/>
    </location>
</feature>
<feature type="region of interest" description="Disordered" evidence="1">
    <location>
        <begin position="562"/>
        <end position="582"/>
    </location>
</feature>
<evidence type="ECO:0000256" key="2">
    <source>
        <dbReference type="SAM" id="Phobius"/>
    </source>
</evidence>
<feature type="compositionally biased region" description="Basic and acidic residues" evidence="1">
    <location>
        <begin position="446"/>
        <end position="466"/>
    </location>
</feature>
<organism evidence="3 4">
    <name type="scientific">Paecilomyces lecythidis</name>
    <dbReference type="NCBI Taxonomy" id="3004212"/>
    <lineage>
        <taxon>Eukaryota</taxon>
        <taxon>Fungi</taxon>
        <taxon>Dikarya</taxon>
        <taxon>Ascomycota</taxon>
        <taxon>Pezizomycotina</taxon>
        <taxon>Eurotiomycetes</taxon>
        <taxon>Eurotiomycetidae</taxon>
        <taxon>Eurotiales</taxon>
        <taxon>Thermoascaceae</taxon>
        <taxon>Paecilomyces</taxon>
    </lineage>
</organism>
<feature type="compositionally biased region" description="Polar residues" evidence="1">
    <location>
        <begin position="569"/>
        <end position="582"/>
    </location>
</feature>
<comment type="caution">
    <text evidence="3">The sequence shown here is derived from an EMBL/GenBank/DDBJ whole genome shotgun (WGS) entry which is preliminary data.</text>
</comment>
<feature type="compositionally biased region" description="Low complexity" evidence="1">
    <location>
        <begin position="109"/>
        <end position="121"/>
    </location>
</feature>
<feature type="compositionally biased region" description="Basic and acidic residues" evidence="1">
    <location>
        <begin position="314"/>
        <end position="330"/>
    </location>
</feature>
<feature type="region of interest" description="Disordered" evidence="1">
    <location>
        <begin position="237"/>
        <end position="515"/>
    </location>
</feature>
<gene>
    <name evidence="3" type="ORF">Plec18167_005465</name>
</gene>
<feature type="compositionally biased region" description="Basic and acidic residues" evidence="1">
    <location>
        <begin position="153"/>
        <end position="176"/>
    </location>
</feature>
<feature type="compositionally biased region" description="Low complexity" evidence="1">
    <location>
        <begin position="390"/>
        <end position="401"/>
    </location>
</feature>
<keyword evidence="4" id="KW-1185">Reference proteome</keyword>
<dbReference type="EMBL" id="JAVDPF010000017">
    <property type="protein sequence ID" value="KAL1875529.1"/>
    <property type="molecule type" value="Genomic_DNA"/>
</dbReference>
<feature type="compositionally biased region" description="Basic and acidic residues" evidence="1">
    <location>
        <begin position="475"/>
        <end position="515"/>
    </location>
</feature>
<dbReference type="Proteomes" id="UP001583193">
    <property type="component" value="Unassembled WGS sequence"/>
</dbReference>
<feature type="region of interest" description="Disordered" evidence="1">
    <location>
        <begin position="1"/>
        <end position="123"/>
    </location>
</feature>
<name>A0ABR3XHU6_9EURO</name>
<keyword evidence="2" id="KW-1133">Transmembrane helix</keyword>
<feature type="compositionally biased region" description="Basic and acidic residues" evidence="1">
    <location>
        <begin position="376"/>
        <end position="387"/>
    </location>
</feature>
<evidence type="ECO:0000313" key="3">
    <source>
        <dbReference type="EMBL" id="KAL1875529.1"/>
    </source>
</evidence>
<sequence length="842" mass="95392">MSTPDRKFDRFSSRRNNHSPYESPFRRARLNNYSEPDIDVSRIPSPSSKYGASPRRSFGQTRTLRGAYEATSRTGTTMTDDFSRPAPPLRSAGGTPSPRARRQRDAVESVRSPVSDVSSPPGELLDAYRQINDADNLIDLVEQDEYDFQQEQLRTDRRRPSPRHTMRETHSRASDHMDENLSFLDELTDDSLRAKLANHIRDEQRLKRVTAKESPVFSRAKVGIKAALSADNLQRRETQQLEEDDGMDPSLNLPRTWGSARRNRRDWMSTLKRRNVDTPAEEPSKDEPVVPGWEPEMDFTARSLQVSDSPPMRRPAETRIEPERVTERRSPRLTSEGTLKSISPEKRRPSQNGSPVADSPVVIYKDSSNKPPMAKNDSRELLRKLARAESPPQNTPQTSTPDSKPVDKWVLAKTPVVTGAWVDTPMTERVVKPPEDATDEIVSPSKPEKPESKSEENPQRHEKQQQEKQQTTKNQESEKKEIRKQEPVQKQSEKKPVQREDTKKPEEKKVKRKLELIKPRLPKSALESVLEDAKSEGHSLVLGDDTLNSLQDMLDQDSSFIKTEDDSATDNGANPTTSDIGENANASFATLLDRMESKIGSLGRSLNETAQDLDGLVKGIENIMLKHNIIPSSMQAARQQHGSRVTGEPRLGNFYLPDSPPRLWRRDAISNRIRTTRLGWLIFALLIWYWSESVMCSYYSHPFVAEKCDRNCLSPDAPRFPFVLPTMLWRWSHLSTVLTPVLTIFLAFLRFIAQLFGFWDGYLDDSPSSVQPWGLNRFGFRCAQGPPLRDIPVIIKSVPDGQRTQGTGAAAGLPSQVQLNTNRNPVQHWDSDGLSMDNDEDL</sequence>
<feature type="compositionally biased region" description="Polar residues" evidence="1">
    <location>
        <begin position="332"/>
        <end position="341"/>
    </location>
</feature>
<feature type="region of interest" description="Disordered" evidence="1">
    <location>
        <begin position="823"/>
        <end position="842"/>
    </location>
</feature>
<proteinExistence type="predicted"/>
<keyword evidence="2" id="KW-0812">Transmembrane</keyword>
<reference evidence="3 4" key="1">
    <citation type="journal article" date="2024" name="IMA Fungus">
        <title>IMA Genome - F19 : A genome assembly and annotation guide to empower mycologists, including annotated draft genome sequences of Ceratocystis pirilliformis, Diaporthe australafricana, Fusarium ophioides, Paecilomyces lecythidis, and Sporothrix stenoceras.</title>
        <authorList>
            <person name="Aylward J."/>
            <person name="Wilson A.M."/>
            <person name="Visagie C.M."/>
            <person name="Spraker J."/>
            <person name="Barnes I."/>
            <person name="Buitendag C."/>
            <person name="Ceriani C."/>
            <person name="Del Mar Angel L."/>
            <person name="du Plessis D."/>
            <person name="Fuchs T."/>
            <person name="Gasser K."/>
            <person name="Kramer D."/>
            <person name="Li W."/>
            <person name="Munsamy K."/>
            <person name="Piso A."/>
            <person name="Price J.L."/>
            <person name="Sonnekus B."/>
            <person name="Thomas C."/>
            <person name="van der Nest A."/>
            <person name="van Dijk A."/>
            <person name="van Heerden A."/>
            <person name="van Vuuren N."/>
            <person name="Yilmaz N."/>
            <person name="Duong T.A."/>
            <person name="van der Merwe N.A."/>
            <person name="Wingfield M.J."/>
            <person name="Wingfield B.D."/>
        </authorList>
    </citation>
    <scope>NUCLEOTIDE SEQUENCE [LARGE SCALE GENOMIC DNA]</scope>
    <source>
        <strain evidence="3 4">CMW 18167</strain>
    </source>
</reference>
<accession>A0ABR3XHU6</accession>
<feature type="compositionally biased region" description="Polar residues" evidence="1">
    <location>
        <begin position="71"/>
        <end position="80"/>
    </location>
</feature>